<sequence>MLRISKRLLSLLLALTLILSMTTVAFAKDYDLINKNTLTRNDFFDLTDDMDFFSDVLDNPGQYVIEVNGKYYEVEQVDAATQDGTGIDEAVVGLVPVDLDTDEELKVVSVSAINAKEVQIKFSKAVKKDTVITTGAPDTLKNITFTNIGSAPAITSTSAEAKLSEDGKTLTITASGTEYFDGQYAVLVPVAVTDLDGNPIEAYSAVVTLKDTVRPTISGPTYPDNNTVKFEFSEPMNLTSGTTLEGISTLKDKNGATVSITGLITLATDKKSFTLNMAGLTVDEEYKLTIVGAKDFAGNLISPNPVTVSFKKQVVDNVNPEVVSVEAVNDSKLVVTFSEPIKTTPTIFKLNIGSTGTPVAVTTSNATVSDDKTVVTVDLTTAGFTSLSGLKRVDITEFQDLSGNPATITDSAYNTLINFVPDTEAPVVKTVTVETISGTRYIVVEFDEDVTVTAAALTPVTYVVDGVQKTLTGGIAVAAVSGYDKDSDGNDESVKIDTENYDGSGAVMPNGEYTITLPANLVADAAGKKNAQTTINVTIGDIADTTKPAVLSGLAGINLPDNDTVTIQFTEEVTNATALNTANYTVEGEKVFVSAIFDGDKTKVKLTLRDGAIDVNGERSLEIKNIADNAGNVMDPVTYPVDFTENVKPQMLSAKIVDVDKILVTFSEGIKATSAIPANFTVKVNGVSDTVTGVTEEDGATAVADGDTKVLLTLTTGIANLSDVVTVEIADETIEDVNGNLNKGAKTVTATR</sequence>
<evidence type="ECO:0000259" key="3">
    <source>
        <dbReference type="Pfam" id="PF13205"/>
    </source>
</evidence>
<dbReference type="Proteomes" id="UP000010802">
    <property type="component" value="Chromosome"/>
</dbReference>
<dbReference type="eggNOG" id="COG2247">
    <property type="taxonomic scope" value="Bacteria"/>
</dbReference>
<proteinExistence type="predicted"/>
<evidence type="ECO:0000313" key="5">
    <source>
        <dbReference type="Proteomes" id="UP000010802"/>
    </source>
</evidence>
<dbReference type="OrthoDB" id="2077808at2"/>
<feature type="signal peptide" evidence="2">
    <location>
        <begin position="1"/>
        <end position="27"/>
    </location>
</feature>
<feature type="domain" description="SbsA Ig-like" evidence="3">
    <location>
        <begin position="222"/>
        <end position="310"/>
    </location>
</feature>
<accession>F4LTV7</accession>
<evidence type="ECO:0000256" key="1">
    <source>
        <dbReference type="ARBA" id="ARBA00022729"/>
    </source>
</evidence>
<feature type="chain" id="PRO_5003317016" description="SbsA Ig-like domain-containing protein" evidence="2">
    <location>
        <begin position="28"/>
        <end position="752"/>
    </location>
</feature>
<dbReference type="InterPro" id="IPR032812">
    <property type="entry name" value="SbsA_Ig"/>
</dbReference>
<reference evidence="5" key="1">
    <citation type="journal article" date="2013" name="Genome Announc.">
        <title>First genome sequence of a syntrophic acetate-oxidizing bacterium, Tepidanaerobacter acetatoxydans strain Re1.</title>
        <authorList>
            <person name="Manzoor S."/>
            <person name="Bongcam-Rudloff E."/>
            <person name="Schnurer A."/>
            <person name="Muller B."/>
        </authorList>
    </citation>
    <scope>NUCLEOTIDE SEQUENCE [LARGE SCALE GENOMIC DNA]</scope>
    <source>
        <strain evidence="5">Re1</strain>
    </source>
</reference>
<protein>
    <recommendedName>
        <fullName evidence="3">SbsA Ig-like domain-containing protein</fullName>
    </recommendedName>
</protein>
<dbReference type="KEGG" id="tep:TepRe1_2453"/>
<dbReference type="HOGENOM" id="CLU_439349_0_0_9"/>
<dbReference type="Pfam" id="PF13205">
    <property type="entry name" value="Big_5"/>
    <property type="match status" value="1"/>
</dbReference>
<dbReference type="STRING" id="1209989.TepRe1_2453"/>
<dbReference type="RefSeq" id="WP_013779473.1">
    <property type="nucleotide sequence ID" value="NC_015519.1"/>
</dbReference>
<dbReference type="PATRIC" id="fig|1209989.3.peg.3026"/>
<evidence type="ECO:0000256" key="2">
    <source>
        <dbReference type="SAM" id="SignalP"/>
    </source>
</evidence>
<dbReference type="AlphaFoldDB" id="F4LTV7"/>
<keyword evidence="1 2" id="KW-0732">Signal</keyword>
<keyword evidence="5" id="KW-1185">Reference proteome</keyword>
<accession>L0S4X8</accession>
<dbReference type="EMBL" id="HF563609">
    <property type="protein sequence ID" value="CCP27504.1"/>
    <property type="molecule type" value="Genomic_DNA"/>
</dbReference>
<dbReference type="KEGG" id="tae:TepiRe1_2638"/>
<dbReference type="Gene3D" id="2.60.40.1220">
    <property type="match status" value="5"/>
</dbReference>
<evidence type="ECO:0000313" key="4">
    <source>
        <dbReference type="EMBL" id="CCP27504.1"/>
    </source>
</evidence>
<organism evidence="4 5">
    <name type="scientific">Tepidanaerobacter acetatoxydans (strain DSM 21804 / JCM 16047 / Re1)</name>
    <dbReference type="NCBI Taxonomy" id="1209989"/>
    <lineage>
        <taxon>Bacteria</taxon>
        <taxon>Bacillati</taxon>
        <taxon>Bacillota</taxon>
        <taxon>Clostridia</taxon>
        <taxon>Thermosediminibacterales</taxon>
        <taxon>Tepidanaerobacteraceae</taxon>
        <taxon>Tepidanaerobacter</taxon>
    </lineage>
</organism>
<name>F4LTV7_TEPAE</name>
<dbReference type="InterPro" id="IPR014755">
    <property type="entry name" value="Cu-Rt/internalin_Ig-like"/>
</dbReference>
<gene>
    <name evidence="4" type="ordered locus">TEPIRE1_2638</name>
</gene>